<proteinExistence type="predicted"/>
<dbReference type="KEGG" id="trc:DYE49_02075"/>
<evidence type="ECO:0000259" key="1">
    <source>
        <dbReference type="Pfam" id="PF01636"/>
    </source>
</evidence>
<gene>
    <name evidence="2" type="ORF">DYE49_02075</name>
</gene>
<protein>
    <submittedName>
        <fullName evidence="2">Aminoglycoside phosphotransferase</fullName>
    </submittedName>
</protein>
<dbReference type="Proteomes" id="UP000593591">
    <property type="component" value="Chromosome"/>
</dbReference>
<evidence type="ECO:0000313" key="2">
    <source>
        <dbReference type="EMBL" id="QOS39303.1"/>
    </source>
</evidence>
<dbReference type="GO" id="GO:0016740">
    <property type="term" value="F:transferase activity"/>
    <property type="evidence" value="ECO:0007669"/>
    <property type="project" value="UniProtKB-KW"/>
</dbReference>
<feature type="domain" description="Aminoglycoside phosphotransferase" evidence="1">
    <location>
        <begin position="153"/>
        <end position="215"/>
    </location>
</feature>
<dbReference type="SUPFAM" id="SSF56112">
    <property type="entry name" value="Protein kinase-like (PK-like)"/>
    <property type="match status" value="1"/>
</dbReference>
<name>A0A7M1XIM8_9SPIR</name>
<sequence>MATKTRKDLGEVISEHNHKTVYVKDGVITKVFDHKFYDGSFAFKEAMYQQYAYECKISVPQVYGVFQVGEDWAISSQEIKGKTLAQMMEEDPEHKKKYVVDLVKIHIQLLSRLSSNLMLPKLKDKLNSYISDSGLSSSTRYDLHVKLEKMPNHYKFCHGDFFPQNVIFDETGKYYILNWAHVTRGNASADAAMTYLLFLLSGDEKSANTYLREFCKKTYTNEGYVQQWISVCSAAKLKSVTDEAQKKLLLENIDVVEY</sequence>
<reference evidence="2 3" key="1">
    <citation type="submission" date="2018-08" db="EMBL/GenBank/DDBJ databases">
        <title>The first complete genome of Treponema rectale (CHPAT), a commensal spirochete of the bovine rectum.</title>
        <authorList>
            <person name="Staton G.J."/>
            <person name="Clegg S.R."/>
            <person name="Carter S.D."/>
            <person name="Radford A.D."/>
            <person name="Darby A."/>
            <person name="Hall N."/>
            <person name="Birtles R.J."/>
            <person name="Evans N.J."/>
        </authorList>
    </citation>
    <scope>NUCLEOTIDE SEQUENCE [LARGE SCALE GENOMIC DNA]</scope>
    <source>
        <strain evidence="2 3">CHPA</strain>
    </source>
</reference>
<dbReference type="InterPro" id="IPR002575">
    <property type="entry name" value="Aminoglycoside_PTrfase"/>
</dbReference>
<organism evidence="2 3">
    <name type="scientific">Treponema rectale</name>
    <dbReference type="NCBI Taxonomy" id="744512"/>
    <lineage>
        <taxon>Bacteria</taxon>
        <taxon>Pseudomonadati</taxon>
        <taxon>Spirochaetota</taxon>
        <taxon>Spirochaetia</taxon>
        <taxon>Spirochaetales</taxon>
        <taxon>Treponemataceae</taxon>
        <taxon>Treponema</taxon>
    </lineage>
</organism>
<dbReference type="Pfam" id="PF01636">
    <property type="entry name" value="APH"/>
    <property type="match status" value="1"/>
</dbReference>
<keyword evidence="2" id="KW-0808">Transferase</keyword>
<accession>A0A7M1XIM8</accession>
<dbReference type="EMBL" id="CP031517">
    <property type="protein sequence ID" value="QOS39303.1"/>
    <property type="molecule type" value="Genomic_DNA"/>
</dbReference>
<dbReference type="InterPro" id="IPR011009">
    <property type="entry name" value="Kinase-like_dom_sf"/>
</dbReference>
<dbReference type="AlphaFoldDB" id="A0A7M1XIM8"/>
<evidence type="ECO:0000313" key="3">
    <source>
        <dbReference type="Proteomes" id="UP000593591"/>
    </source>
</evidence>
<dbReference type="Gene3D" id="3.90.1200.10">
    <property type="match status" value="1"/>
</dbReference>